<keyword evidence="5 20" id="KW-0812">Transmembrane</keyword>
<keyword evidence="11 20" id="KW-0472">Membrane</keyword>
<dbReference type="SMART" id="SM00602">
    <property type="entry name" value="VPS10"/>
    <property type="match status" value="2"/>
</dbReference>
<sequence length="1551" mass="173799">MSTDAHRGEASHPFIFALDENPKSCQDAAMRFRGKAAASWRSILLSSMLWTAVAFAKSDTPTMRVTSFENPPRSLRYFSGSDDVLFHDPIERVIYRSEDAGTSWHKVEGVPAGAASALIMHTFDPKRAYILGRESEHYRTSDNGKTWHKFVSGADASFSDTDRISDEVLSFHAGDPDRIIFNGVRCKLFLCALVTTYTTDGFDSAPKDLRQFATGCWWAKSAPEFTTGDEELDLKRVLCIVEDGFTRLKEDQRLVISDNYFREASGEPDEFEPSIGSGTGILGAVNLASVKKFILVATSSLRTDEMALYVSTDTKKWHRAMFPQSHGHTINEGSYTVLESTNYSIQIDVMSSRPSQPMGVLFTSNSDGTYFTENVEYTNRNDMGLVDFEKISGIQGVFLVNTVDNGESLQKHGNSEREVVTKITFDDGRTFEKVMAGDERIHLHSVTHMINMGRVYSSPAPGLVMGNGNTGNRLKSLEKADLYVSDNAGVSWKKALDGPHKYDFGDQGSILVAVKHSLELPVSEFRYSLNHGDKWEQVSFPDDLKVIPLWLTTTQDSSTLKFILLGKEAGGDTKYHMISIDFDGLHERTCGDGDMEDWHARADSDGQPTCIMGHKQTFQRRKKDAECFIRKEFKESVAKTEVCECADRDFECDFNFIKDEDQKCIPDGPLIDSDNACKGKKPEDTFKGSSGWRKIPGNMCKRAKGEQKDDLVERKCSSVVGAPSSGENNGEIVDDHFSFKAKFKDFQKFYLERGDSSQRDDESLIVRPVLYEGGGMQVENKLWRTSNHGKKWERILEDEEIVGIYPHPTFNDVLFFTTPSEKVIYTVDRGIHFHSFKARRKPAADIYPFSFHPNKKDWIIMVGKRCDDSGESCYHEAHLSVDRGDNWKRLLHHVVKCEFTGNEAYKMRPQKQIVCLARDQDDDDAKENMLFVSDDFFDEDITNPKLIGDGAEGEASARNFATMSEFIIAAAAHEGIDGLVAFASMDGKTYAQAKFPVNLKADHSSEYTVLDSSTHAINMFVPTETREGHRYGNILKSNSNGTSYVLSASGVNCDDLFYVDYERIPGLEGVSVINTVANRDKSDEPKKLQTKITHNDGSEWYYLAPPATDVEGKAFPCRSAKGDSSCALHLHGFTQRTDKKKTYSVATAVGLMFGLGNVGPHLGSFEEADTFMTTDGGLTWKHVQKGIWTWQYGDQGSITVLVKQWRPGQKVKTNYVMYSTDEGETWKKHQFSEEEVAVHDITSPRSGSSRNFILWASKDSDETLAINLDFSGLALRPCKESDYYAWSPQDPAGGDGCLFGHKSKYLRKIKGNECYNDGRVRHELMVENCECTRRDFECAYNYELDSNGQCSLVEGLSPLSVEEWCKLHPDEPEYYEPTGYRRIPLTTCERGRELDKSLNSLPCKGHEEEYERRHRVSGVAIFFAVTIPFVLAGAAGWWVWRNWKSQFGQIRLGEPSAFDNEAPWVKYPVIAVSAVVAVVATVPLAATSLWRAATSTYQRVSGGSSGGGRSWLYGGTRRFTTRDSFARGMGDYADVDDVEGELLGEDSDEEI</sequence>
<dbReference type="GO" id="GO:0005829">
    <property type="term" value="C:cytosol"/>
    <property type="evidence" value="ECO:0007669"/>
    <property type="project" value="GOC"/>
</dbReference>
<evidence type="ECO:0000256" key="9">
    <source>
        <dbReference type="ARBA" id="ARBA00022989"/>
    </source>
</evidence>
<evidence type="ECO:0000256" key="18">
    <source>
        <dbReference type="ARBA" id="ARBA00032705"/>
    </source>
</evidence>
<evidence type="ECO:0000259" key="21">
    <source>
        <dbReference type="SMART" id="SM00602"/>
    </source>
</evidence>
<evidence type="ECO:0000256" key="3">
    <source>
        <dbReference type="ARBA" id="ARBA00015369"/>
    </source>
</evidence>
<feature type="transmembrane region" description="Helical" evidence="20">
    <location>
        <begin position="1467"/>
        <end position="1490"/>
    </location>
</feature>
<reference evidence="22 23" key="1">
    <citation type="journal article" date="2017" name="G3 (Bethesda)">
        <title>First Draft Genome Sequence of the Pathogenic Fungus Lomentospora prolificans (Formerly Scedosporium prolificans).</title>
        <authorList>
            <person name="Luo R."/>
            <person name="Zimin A."/>
            <person name="Workman R."/>
            <person name="Fan Y."/>
            <person name="Pertea G."/>
            <person name="Grossman N."/>
            <person name="Wear M.P."/>
            <person name="Jia B."/>
            <person name="Miller H."/>
            <person name="Casadevall A."/>
            <person name="Timp W."/>
            <person name="Zhang S.X."/>
            <person name="Salzberg S.L."/>
        </authorList>
    </citation>
    <scope>NUCLEOTIDE SEQUENCE [LARGE SCALE GENOMIC DNA]</scope>
    <source>
        <strain evidence="22 23">JHH-5317</strain>
    </source>
</reference>
<dbReference type="FunCoup" id="A0A2N3NDK7">
    <property type="interactions" value="178"/>
</dbReference>
<dbReference type="InterPro" id="IPR050310">
    <property type="entry name" value="VPS10-sortilin"/>
</dbReference>
<evidence type="ECO:0000256" key="5">
    <source>
        <dbReference type="ARBA" id="ARBA00022692"/>
    </source>
</evidence>
<dbReference type="EMBL" id="NLAX01000008">
    <property type="protein sequence ID" value="PKS10503.1"/>
    <property type="molecule type" value="Genomic_DNA"/>
</dbReference>
<keyword evidence="7" id="KW-0677">Repeat</keyword>
<evidence type="ECO:0000256" key="7">
    <source>
        <dbReference type="ARBA" id="ARBA00022737"/>
    </source>
</evidence>
<evidence type="ECO:0000256" key="14">
    <source>
        <dbReference type="ARBA" id="ARBA00025569"/>
    </source>
</evidence>
<keyword evidence="9 20" id="KW-1133">Transmembrane helix</keyword>
<accession>A0A2N3NDK7</accession>
<dbReference type="Gene3D" id="3.30.60.270">
    <property type="match status" value="2"/>
</dbReference>
<protein>
    <recommendedName>
        <fullName evidence="3">Vacuolar protein sorting/targeting protein 10</fullName>
    </recommendedName>
    <alternativeName>
        <fullName evidence="16">Carboxypeptidase Y receptor</fullName>
    </alternativeName>
    <alternativeName>
        <fullName evidence="15 17">Sortilin VPS10</fullName>
    </alternativeName>
    <alternativeName>
        <fullName evidence="18 19">Vacuolar carboxypeptidase Sorting receptor VPS10</fullName>
    </alternativeName>
</protein>
<dbReference type="GO" id="GO:0006896">
    <property type="term" value="P:Golgi to vacuole transport"/>
    <property type="evidence" value="ECO:0007669"/>
    <property type="project" value="TreeGrafter"/>
</dbReference>
<feature type="domain" description="VPS10" evidence="21">
    <location>
        <begin position="83"/>
        <end position="721"/>
    </location>
</feature>
<dbReference type="Pfam" id="PF15902">
    <property type="entry name" value="Sortilin-Vps10"/>
    <property type="match status" value="2"/>
</dbReference>
<evidence type="ECO:0000256" key="2">
    <source>
        <dbReference type="ARBA" id="ARBA00004488"/>
    </source>
</evidence>
<evidence type="ECO:0000256" key="8">
    <source>
        <dbReference type="ARBA" id="ARBA00022927"/>
    </source>
</evidence>
<dbReference type="STRING" id="41688.A0A2N3NDK7"/>
<dbReference type="Proteomes" id="UP000233524">
    <property type="component" value="Unassembled WGS sequence"/>
</dbReference>
<evidence type="ECO:0000256" key="12">
    <source>
        <dbReference type="ARBA" id="ARBA00023170"/>
    </source>
</evidence>
<dbReference type="GO" id="GO:0016020">
    <property type="term" value="C:membrane"/>
    <property type="evidence" value="ECO:0007669"/>
    <property type="project" value="InterPro"/>
</dbReference>
<dbReference type="Gene3D" id="2.130.10.10">
    <property type="entry name" value="YVTN repeat-like/Quinoprotein amine dehydrogenase"/>
    <property type="match status" value="1"/>
</dbReference>
<keyword evidence="13" id="KW-0325">Glycoprotein</keyword>
<proteinExistence type="predicted"/>
<evidence type="ECO:0000256" key="10">
    <source>
        <dbReference type="ARBA" id="ARBA00023034"/>
    </source>
</evidence>
<dbReference type="FunFam" id="2.10.70.80:FF:000001">
    <property type="entry name" value="Sortilin-related VPS10 domain-containing receptor 1"/>
    <property type="match status" value="1"/>
</dbReference>
<dbReference type="GO" id="GO:0006895">
    <property type="term" value="P:Golgi to endosome transport"/>
    <property type="evidence" value="ECO:0007669"/>
    <property type="project" value="TreeGrafter"/>
</dbReference>
<evidence type="ECO:0000256" key="20">
    <source>
        <dbReference type="SAM" id="Phobius"/>
    </source>
</evidence>
<dbReference type="VEuPathDB" id="FungiDB:jhhlp_002255"/>
<dbReference type="Gene3D" id="2.10.70.80">
    <property type="match status" value="2"/>
</dbReference>
<evidence type="ECO:0000256" key="6">
    <source>
        <dbReference type="ARBA" id="ARBA00022729"/>
    </source>
</evidence>
<evidence type="ECO:0000256" key="4">
    <source>
        <dbReference type="ARBA" id="ARBA00022448"/>
    </source>
</evidence>
<dbReference type="InterPro" id="IPR031777">
    <property type="entry name" value="Sortilin_C"/>
</dbReference>
<dbReference type="InterPro" id="IPR006581">
    <property type="entry name" value="VPS10"/>
</dbReference>
<dbReference type="InterPro" id="IPR031778">
    <property type="entry name" value="Sortilin_N"/>
</dbReference>
<dbReference type="PANTHER" id="PTHR12106">
    <property type="entry name" value="SORTILIN RELATED"/>
    <property type="match status" value="1"/>
</dbReference>
<evidence type="ECO:0000256" key="16">
    <source>
        <dbReference type="ARBA" id="ARBA00031354"/>
    </source>
</evidence>
<evidence type="ECO:0000256" key="19">
    <source>
        <dbReference type="ARBA" id="ARBA00032910"/>
    </source>
</evidence>
<dbReference type="Pfam" id="PF15901">
    <property type="entry name" value="Sortilin_C"/>
    <property type="match status" value="2"/>
</dbReference>
<name>A0A2N3NDK7_9PEZI</name>
<dbReference type="InParanoid" id="A0A2N3NDK7"/>
<keyword evidence="6" id="KW-0732">Signal</keyword>
<feature type="transmembrane region" description="Helical" evidence="20">
    <location>
        <begin position="1419"/>
        <end position="1440"/>
    </location>
</feature>
<dbReference type="OrthoDB" id="443634at2759"/>
<keyword evidence="23" id="KW-1185">Reference proteome</keyword>
<comment type="function">
    <text evidence="14">Functions as a sorting receptor in the Golgi compartment required for the intracellular sorting and delivery of soluble vacuolar proteins, like carboxypeptidase Y (CPY) and proteinase A. Executes multiple rounds of sorting by cycling between the late Golgi and a prevacuolar endosome-like compartment.</text>
</comment>
<evidence type="ECO:0000313" key="23">
    <source>
        <dbReference type="Proteomes" id="UP000233524"/>
    </source>
</evidence>
<keyword evidence="4" id="KW-0813">Transport</keyword>
<dbReference type="InterPro" id="IPR015943">
    <property type="entry name" value="WD40/YVTN_repeat-like_dom_sf"/>
</dbReference>
<dbReference type="GO" id="GO:0006623">
    <property type="term" value="P:protein targeting to vacuole"/>
    <property type="evidence" value="ECO:0007669"/>
    <property type="project" value="TreeGrafter"/>
</dbReference>
<dbReference type="PANTHER" id="PTHR12106:SF27">
    <property type="entry name" value="SORTILIN-RELATED RECEPTOR"/>
    <property type="match status" value="1"/>
</dbReference>
<evidence type="ECO:0000256" key="17">
    <source>
        <dbReference type="ARBA" id="ARBA00031902"/>
    </source>
</evidence>
<evidence type="ECO:0000313" key="22">
    <source>
        <dbReference type="EMBL" id="PKS10503.1"/>
    </source>
</evidence>
<comment type="caution">
    <text evidence="22">The sequence shown here is derived from an EMBL/GenBank/DDBJ whole genome shotgun (WGS) entry which is preliminary data.</text>
</comment>
<keyword evidence="12" id="KW-0675">Receptor</keyword>
<dbReference type="GO" id="GO:0005794">
    <property type="term" value="C:Golgi apparatus"/>
    <property type="evidence" value="ECO:0007669"/>
    <property type="project" value="UniProtKB-SubCell"/>
</dbReference>
<gene>
    <name evidence="22" type="ORF">jhhlp_002255</name>
</gene>
<comment type="subcellular location">
    <subcellularLocation>
        <location evidence="1">Golgi apparatus</location>
        <location evidence="1">trans-Golgi network membrane</location>
        <topology evidence="1">Multi-pass membrane protein</topology>
    </subcellularLocation>
    <subcellularLocation>
        <location evidence="2">Prevacuolar compartment membrane</location>
        <topology evidence="2">Multi-pass membrane protein</topology>
    </subcellularLocation>
</comment>
<evidence type="ECO:0000256" key="11">
    <source>
        <dbReference type="ARBA" id="ARBA00023136"/>
    </source>
</evidence>
<evidence type="ECO:0000256" key="1">
    <source>
        <dbReference type="ARBA" id="ARBA00004166"/>
    </source>
</evidence>
<organism evidence="22 23">
    <name type="scientific">Lomentospora prolificans</name>
    <dbReference type="NCBI Taxonomy" id="41688"/>
    <lineage>
        <taxon>Eukaryota</taxon>
        <taxon>Fungi</taxon>
        <taxon>Dikarya</taxon>
        <taxon>Ascomycota</taxon>
        <taxon>Pezizomycotina</taxon>
        <taxon>Sordariomycetes</taxon>
        <taxon>Hypocreomycetidae</taxon>
        <taxon>Microascales</taxon>
        <taxon>Microascaceae</taxon>
        <taxon>Lomentospora</taxon>
    </lineage>
</organism>
<feature type="domain" description="VPS10" evidence="21">
    <location>
        <begin position="775"/>
        <end position="1408"/>
    </location>
</feature>
<evidence type="ECO:0000256" key="13">
    <source>
        <dbReference type="ARBA" id="ARBA00023180"/>
    </source>
</evidence>
<evidence type="ECO:0000256" key="15">
    <source>
        <dbReference type="ARBA" id="ARBA00031250"/>
    </source>
</evidence>
<keyword evidence="10" id="KW-0333">Golgi apparatus</keyword>
<dbReference type="SUPFAM" id="SSF110296">
    <property type="entry name" value="Oligoxyloglucan reducing end-specific cellobiohydrolase"/>
    <property type="match status" value="2"/>
</dbReference>
<dbReference type="CDD" id="cd15482">
    <property type="entry name" value="Sialidase_non-viral"/>
    <property type="match status" value="1"/>
</dbReference>
<keyword evidence="8" id="KW-0653">Protein transport</keyword>
<dbReference type="FunFam" id="3.30.60.270:FF:000005">
    <property type="entry name" value="Sortilin"/>
    <property type="match status" value="2"/>
</dbReference>